<dbReference type="InterPro" id="IPR036291">
    <property type="entry name" value="NAD(P)-bd_dom_sf"/>
</dbReference>
<protein>
    <submittedName>
        <fullName evidence="6">Shikimate dehydrogenase</fullName>
    </submittedName>
</protein>
<evidence type="ECO:0000256" key="3">
    <source>
        <dbReference type="ARBA" id="ARBA00023141"/>
    </source>
</evidence>
<dbReference type="GeneID" id="93097696"/>
<comment type="pathway">
    <text evidence="1">Metabolic intermediate biosynthesis; chorismate biosynthesis; chorismate from D-erythrose 4-phosphate and phosphoenolpyruvate: step 4/7.</text>
</comment>
<dbReference type="GO" id="GO:0009423">
    <property type="term" value="P:chorismate biosynthetic process"/>
    <property type="evidence" value="ECO:0007669"/>
    <property type="project" value="TreeGrafter"/>
</dbReference>
<evidence type="ECO:0000313" key="6">
    <source>
        <dbReference type="EMBL" id="RGV32505.1"/>
    </source>
</evidence>
<dbReference type="GO" id="GO:0050661">
    <property type="term" value="F:NADP binding"/>
    <property type="evidence" value="ECO:0007669"/>
    <property type="project" value="TreeGrafter"/>
</dbReference>
<evidence type="ECO:0000313" key="7">
    <source>
        <dbReference type="Proteomes" id="UP000283589"/>
    </source>
</evidence>
<evidence type="ECO:0000256" key="1">
    <source>
        <dbReference type="ARBA" id="ARBA00004871"/>
    </source>
</evidence>
<feature type="domain" description="Shikimate dehydrogenase substrate binding N-terminal" evidence="4">
    <location>
        <begin position="6"/>
        <end position="87"/>
    </location>
</feature>
<accession>A0A412WY06</accession>
<evidence type="ECO:0000313" key="5">
    <source>
        <dbReference type="EMBL" id="QRO49596.1"/>
    </source>
</evidence>
<dbReference type="GO" id="GO:0019632">
    <property type="term" value="P:shikimate metabolic process"/>
    <property type="evidence" value="ECO:0007669"/>
    <property type="project" value="TreeGrafter"/>
</dbReference>
<dbReference type="InterPro" id="IPR046346">
    <property type="entry name" value="Aminoacid_DH-like_N_sf"/>
</dbReference>
<reference evidence="5 8" key="2">
    <citation type="submission" date="2021-02" db="EMBL/GenBank/DDBJ databases">
        <title>FDA dAtabase for Regulatory Grade micrObial Sequences (FDA-ARGOS): Supporting development and validation of Infectious Disease Dx tests.</title>
        <authorList>
            <person name="Carlson P."/>
            <person name="Fischbach M."/>
            <person name="Hastie J."/>
            <person name="Bilen M."/>
            <person name="Cheng A."/>
            <person name="Tallon L."/>
            <person name="Sadzewicz L."/>
            <person name="Zhao X."/>
            <person name="Boylan J."/>
            <person name="Ott S."/>
            <person name="Bowen H."/>
            <person name="Vavikolanu K."/>
            <person name="Mehta A."/>
            <person name="Aluvathingal J."/>
            <person name="Nadendla S."/>
            <person name="Yan Y."/>
            <person name="Sichtig H."/>
        </authorList>
    </citation>
    <scope>NUCLEOTIDE SEQUENCE [LARGE SCALE GENOMIC DNA]</scope>
    <source>
        <strain evidence="5 8">FDAARGOS_1229</strain>
    </source>
</reference>
<dbReference type="STRING" id="1121130.GCA_000519105_02547"/>
<reference evidence="6 7" key="1">
    <citation type="submission" date="2018-08" db="EMBL/GenBank/DDBJ databases">
        <title>A genome reference for cultivated species of the human gut microbiota.</title>
        <authorList>
            <person name="Zou Y."/>
            <person name="Xue W."/>
            <person name="Luo G."/>
        </authorList>
    </citation>
    <scope>NUCLEOTIDE SEQUENCE [LARGE SCALE GENOMIC DNA]</scope>
    <source>
        <strain evidence="6 7">AF14-49</strain>
    </source>
</reference>
<dbReference type="EMBL" id="QRZA01000020">
    <property type="protein sequence ID" value="RGV32505.1"/>
    <property type="molecule type" value="Genomic_DNA"/>
</dbReference>
<sequence length="247" mass="27539">MPLFGLLGFPLGHSFSKTYFTEKFKAEKIDAEFVNFESANIGQTLQVIKTTPSLKGFAVTIPYKEKIIPYLDYISEEAQKIGAVNSVKVEYTIAGPILTGYNTDILGFKESLLQFIQTSPTQALLLGTGGAAKAVRHALASLGIEVLTVSRTPHSPSEIAYDQVAHFLPNTPLIINATPVGMWPNVTDCPDIPYHLLTPNHYLFDLIYNPEITEFMYRGKQQGAQIKNGLQMLHLQADYSWELWNTR</sequence>
<evidence type="ECO:0000256" key="2">
    <source>
        <dbReference type="ARBA" id="ARBA00023002"/>
    </source>
</evidence>
<proteinExistence type="predicted"/>
<dbReference type="PANTHER" id="PTHR21089:SF1">
    <property type="entry name" value="BIFUNCTIONAL 3-DEHYDROQUINATE DEHYDRATASE_SHIKIMATE DEHYDROGENASE, CHLOROPLASTIC"/>
    <property type="match status" value="1"/>
</dbReference>
<dbReference type="InterPro" id="IPR022893">
    <property type="entry name" value="Shikimate_DH_fam"/>
</dbReference>
<dbReference type="Gene3D" id="3.40.50.10860">
    <property type="entry name" value="Leucine Dehydrogenase, chain A, domain 1"/>
    <property type="match status" value="1"/>
</dbReference>
<dbReference type="AlphaFoldDB" id="A0A412WY06"/>
<keyword evidence="3" id="KW-0028">Amino-acid biosynthesis</keyword>
<dbReference type="Proteomes" id="UP000654720">
    <property type="component" value="Chromosome"/>
</dbReference>
<dbReference type="GO" id="GO:0004764">
    <property type="term" value="F:shikimate 3-dehydrogenase (NADP+) activity"/>
    <property type="evidence" value="ECO:0007669"/>
    <property type="project" value="InterPro"/>
</dbReference>
<dbReference type="RefSeq" id="WP_027203117.1">
    <property type="nucleotide sequence ID" value="NZ_CAJKXH010000023.1"/>
</dbReference>
<dbReference type="EMBL" id="CP069450">
    <property type="protein sequence ID" value="QRO49596.1"/>
    <property type="molecule type" value="Genomic_DNA"/>
</dbReference>
<organism evidence="6 7">
    <name type="scientific">Butyricimonas virosa</name>
    <dbReference type="NCBI Taxonomy" id="544645"/>
    <lineage>
        <taxon>Bacteria</taxon>
        <taxon>Pseudomonadati</taxon>
        <taxon>Bacteroidota</taxon>
        <taxon>Bacteroidia</taxon>
        <taxon>Bacteroidales</taxon>
        <taxon>Odoribacteraceae</taxon>
        <taxon>Butyricimonas</taxon>
    </lineage>
</organism>
<dbReference type="PANTHER" id="PTHR21089">
    <property type="entry name" value="SHIKIMATE DEHYDROGENASE"/>
    <property type="match status" value="1"/>
</dbReference>
<dbReference type="SUPFAM" id="SSF51735">
    <property type="entry name" value="NAD(P)-binding Rossmann-fold domains"/>
    <property type="match status" value="1"/>
</dbReference>
<keyword evidence="2" id="KW-0560">Oxidoreductase</keyword>
<evidence type="ECO:0000313" key="8">
    <source>
        <dbReference type="Proteomes" id="UP000654720"/>
    </source>
</evidence>
<dbReference type="GO" id="GO:0005829">
    <property type="term" value="C:cytosol"/>
    <property type="evidence" value="ECO:0007669"/>
    <property type="project" value="TreeGrafter"/>
</dbReference>
<name>A0A412WY06_9BACT</name>
<dbReference type="SUPFAM" id="SSF53223">
    <property type="entry name" value="Aminoacid dehydrogenase-like, N-terminal domain"/>
    <property type="match status" value="1"/>
</dbReference>
<dbReference type="GO" id="GO:0009073">
    <property type="term" value="P:aromatic amino acid family biosynthetic process"/>
    <property type="evidence" value="ECO:0007669"/>
    <property type="project" value="UniProtKB-KW"/>
</dbReference>
<dbReference type="InterPro" id="IPR013708">
    <property type="entry name" value="Shikimate_DH-bd_N"/>
</dbReference>
<keyword evidence="8" id="KW-1185">Reference proteome</keyword>
<evidence type="ECO:0000259" key="4">
    <source>
        <dbReference type="Pfam" id="PF08501"/>
    </source>
</evidence>
<keyword evidence="3" id="KW-0057">Aromatic amino acid biosynthesis</keyword>
<dbReference type="Gene3D" id="3.40.50.720">
    <property type="entry name" value="NAD(P)-binding Rossmann-like Domain"/>
    <property type="match status" value="1"/>
</dbReference>
<dbReference type="Proteomes" id="UP000283589">
    <property type="component" value="Unassembled WGS sequence"/>
</dbReference>
<dbReference type="CDD" id="cd01065">
    <property type="entry name" value="NAD_bind_Shikimate_DH"/>
    <property type="match status" value="1"/>
</dbReference>
<gene>
    <name evidence="6" type="ORF">DWW18_13900</name>
    <name evidence="5" type="ORF">I6J59_17125</name>
</gene>
<dbReference type="Pfam" id="PF08501">
    <property type="entry name" value="Shikimate_dh_N"/>
    <property type="match status" value="1"/>
</dbReference>